<proteinExistence type="predicted"/>
<comment type="caution">
    <text evidence="2">The sequence shown here is derived from an EMBL/GenBank/DDBJ whole genome shotgun (WGS) entry which is preliminary data.</text>
</comment>
<feature type="transmembrane region" description="Helical" evidence="1">
    <location>
        <begin position="7"/>
        <end position="25"/>
    </location>
</feature>
<dbReference type="RefSeq" id="WP_227260514.1">
    <property type="nucleotide sequence ID" value="NZ_BAAADU010000002.1"/>
</dbReference>
<reference evidence="2 3" key="1">
    <citation type="journal article" date="2019" name="Int. J. Syst. Evol. Microbiol.">
        <title>The Global Catalogue of Microorganisms (GCM) 10K type strain sequencing project: providing services to taxonomists for standard genome sequencing and annotation.</title>
        <authorList>
            <consortium name="The Broad Institute Genomics Platform"/>
            <consortium name="The Broad Institute Genome Sequencing Center for Infectious Disease"/>
            <person name="Wu L."/>
            <person name="Ma J."/>
        </authorList>
    </citation>
    <scope>NUCLEOTIDE SEQUENCE [LARGE SCALE GENOMIC DNA]</scope>
    <source>
        <strain evidence="2 3">JCM 16327</strain>
    </source>
</reference>
<dbReference type="Pfam" id="PF26546">
    <property type="entry name" value="DUF8178"/>
    <property type="match status" value="1"/>
</dbReference>
<dbReference type="AlphaFoldDB" id="A0AAV3T0Z2"/>
<evidence type="ECO:0000313" key="3">
    <source>
        <dbReference type="Proteomes" id="UP001500194"/>
    </source>
</evidence>
<dbReference type="Proteomes" id="UP001500194">
    <property type="component" value="Unassembled WGS sequence"/>
</dbReference>
<evidence type="ECO:0000313" key="2">
    <source>
        <dbReference type="EMBL" id="GAA0654185.1"/>
    </source>
</evidence>
<dbReference type="GeneID" id="68573603"/>
<keyword evidence="1" id="KW-0472">Membrane</keyword>
<evidence type="ECO:0000256" key="1">
    <source>
        <dbReference type="SAM" id="Phobius"/>
    </source>
</evidence>
<dbReference type="EMBL" id="BAAADU010000002">
    <property type="protein sequence ID" value="GAA0654185.1"/>
    <property type="molecule type" value="Genomic_DNA"/>
</dbReference>
<protein>
    <submittedName>
        <fullName evidence="2">Uncharacterized protein</fullName>
    </submittedName>
</protein>
<keyword evidence="1" id="KW-0812">Transmembrane</keyword>
<dbReference type="InterPro" id="IPR058491">
    <property type="entry name" value="DUF8178"/>
</dbReference>
<feature type="transmembrane region" description="Helical" evidence="1">
    <location>
        <begin position="31"/>
        <end position="51"/>
    </location>
</feature>
<keyword evidence="1" id="KW-1133">Transmembrane helix</keyword>
<keyword evidence="3" id="KW-1185">Reference proteome</keyword>
<accession>A0AAV3T0Z2</accession>
<name>A0AAV3T0Z2_9EURY</name>
<sequence>MANQKVLSGGALLAVGTVLILWTGINWNGGAVSLGIAALSTMLLAAGSLLMGTSEGGRSV</sequence>
<gene>
    <name evidence="2" type="ORF">GCM10009019_17190</name>
</gene>
<organism evidence="2 3">
    <name type="scientific">Salarchaeum japonicum</name>
    <dbReference type="NCBI Taxonomy" id="555573"/>
    <lineage>
        <taxon>Archaea</taxon>
        <taxon>Methanobacteriati</taxon>
        <taxon>Methanobacteriota</taxon>
        <taxon>Stenosarchaea group</taxon>
        <taxon>Halobacteria</taxon>
        <taxon>Halobacteriales</taxon>
        <taxon>Halobacteriaceae</taxon>
    </lineage>
</organism>